<proteinExistence type="predicted"/>
<evidence type="ECO:0000313" key="2">
    <source>
        <dbReference type="Proteomes" id="UP001162501"/>
    </source>
</evidence>
<dbReference type="Proteomes" id="UP001162501">
    <property type="component" value="Chromosome 21"/>
</dbReference>
<accession>A0ACB0EIV6</accession>
<gene>
    <name evidence="1" type="ORF">MRATA1EN3_LOCUS11590</name>
</gene>
<dbReference type="EMBL" id="OX596105">
    <property type="protein sequence ID" value="CAI9700377.1"/>
    <property type="molecule type" value="Genomic_DNA"/>
</dbReference>
<reference evidence="1" key="1">
    <citation type="submission" date="2023-05" db="EMBL/GenBank/DDBJ databases">
        <authorList>
            <consortium name="ELIXIR-Norway"/>
        </authorList>
    </citation>
    <scope>NUCLEOTIDE SEQUENCE</scope>
</reference>
<evidence type="ECO:0000313" key="1">
    <source>
        <dbReference type="EMBL" id="CAI9700377.1"/>
    </source>
</evidence>
<protein>
    <submittedName>
        <fullName evidence="1">Uncharacterized protein</fullName>
    </submittedName>
</protein>
<organism evidence="1 2">
    <name type="scientific">Rangifer tarandus platyrhynchus</name>
    <name type="common">Svalbard reindeer</name>
    <dbReference type="NCBI Taxonomy" id="3082113"/>
    <lineage>
        <taxon>Eukaryota</taxon>
        <taxon>Metazoa</taxon>
        <taxon>Chordata</taxon>
        <taxon>Craniata</taxon>
        <taxon>Vertebrata</taxon>
        <taxon>Euteleostomi</taxon>
        <taxon>Mammalia</taxon>
        <taxon>Eutheria</taxon>
        <taxon>Laurasiatheria</taxon>
        <taxon>Artiodactyla</taxon>
        <taxon>Ruminantia</taxon>
        <taxon>Pecora</taxon>
        <taxon>Cervidae</taxon>
        <taxon>Odocoileinae</taxon>
        <taxon>Rangifer</taxon>
    </lineage>
</organism>
<name>A0ACB0EIV6_RANTA</name>
<sequence length="134" mass="14002">MRAGAGGRPQREGTHVHPWPSLAVTQQKQPASRSNATAVVNVITPVTYPEGQEAGILKSRRDSNEDDSSLKKNGVCLILARWAAVAALALLRGGEQGRCPAAVMRAGFSRRRRLLLPGTTCSGHAGSVGVGPGP</sequence>